<dbReference type="RefSeq" id="WP_196271634.1">
    <property type="nucleotide sequence ID" value="NZ_JADQDO010000003.1"/>
</dbReference>
<dbReference type="Proteomes" id="UP000599312">
    <property type="component" value="Unassembled WGS sequence"/>
</dbReference>
<dbReference type="Pfam" id="PF13091">
    <property type="entry name" value="PLDc_2"/>
    <property type="match status" value="2"/>
</dbReference>
<dbReference type="CDD" id="cd09158">
    <property type="entry name" value="PLDc_EcCLS_like_2"/>
    <property type="match status" value="1"/>
</dbReference>
<keyword evidence="7 12" id="KW-0812">Transmembrane</keyword>
<keyword evidence="5" id="KW-0964">Secreted</keyword>
<dbReference type="GO" id="GO:0005576">
    <property type="term" value="C:extracellular region"/>
    <property type="evidence" value="ECO:0007669"/>
    <property type="project" value="UniProtKB-SubCell"/>
</dbReference>
<dbReference type="InterPro" id="IPR025202">
    <property type="entry name" value="PLD-like_dom"/>
</dbReference>
<dbReference type="NCBIfam" id="TIGR04265">
    <property type="entry name" value="bac_cardiolipin"/>
    <property type="match status" value="1"/>
</dbReference>
<feature type="transmembrane region" description="Helical" evidence="12">
    <location>
        <begin position="12"/>
        <end position="31"/>
    </location>
</feature>
<dbReference type="SUPFAM" id="SSF56024">
    <property type="entry name" value="Phospholipase D/nuclease"/>
    <property type="match status" value="2"/>
</dbReference>
<evidence type="ECO:0000256" key="6">
    <source>
        <dbReference type="ARBA" id="ARBA00022679"/>
    </source>
</evidence>
<proteinExistence type="predicted"/>
<comment type="function">
    <text evidence="1">Could be a virulence factor.</text>
</comment>
<gene>
    <name evidence="14" type="primary">cls</name>
    <name evidence="14" type="ORF">I2H38_09685</name>
</gene>
<dbReference type="InterPro" id="IPR022924">
    <property type="entry name" value="Cardiolipin_synthase"/>
</dbReference>
<reference evidence="14" key="1">
    <citation type="submission" date="2020-11" db="EMBL/GenBank/DDBJ databases">
        <authorList>
            <person name="Kim M.K."/>
        </authorList>
    </citation>
    <scope>NUCLEOTIDE SEQUENCE</scope>
    <source>
        <strain evidence="14">BT350</strain>
    </source>
</reference>
<keyword evidence="15" id="KW-1185">Reference proteome</keyword>
<evidence type="ECO:0000256" key="10">
    <source>
        <dbReference type="ARBA" id="ARBA00023136"/>
    </source>
</evidence>
<keyword evidence="6" id="KW-0808">Transferase</keyword>
<evidence type="ECO:0000256" key="7">
    <source>
        <dbReference type="ARBA" id="ARBA00022692"/>
    </source>
</evidence>
<evidence type="ECO:0000256" key="1">
    <source>
        <dbReference type="ARBA" id="ARBA00003145"/>
    </source>
</evidence>
<dbReference type="AlphaFoldDB" id="A0A931FN31"/>
<evidence type="ECO:0000256" key="11">
    <source>
        <dbReference type="NCBIfam" id="TIGR04265"/>
    </source>
</evidence>
<evidence type="ECO:0000256" key="9">
    <source>
        <dbReference type="ARBA" id="ARBA00022989"/>
    </source>
</evidence>
<evidence type="ECO:0000256" key="2">
    <source>
        <dbReference type="ARBA" id="ARBA00004236"/>
    </source>
</evidence>
<evidence type="ECO:0000256" key="12">
    <source>
        <dbReference type="SAM" id="Phobius"/>
    </source>
</evidence>
<accession>A0A931FN31</accession>
<evidence type="ECO:0000256" key="8">
    <source>
        <dbReference type="ARBA" id="ARBA00022737"/>
    </source>
</evidence>
<evidence type="ECO:0000256" key="3">
    <source>
        <dbReference type="ARBA" id="ARBA00004613"/>
    </source>
</evidence>
<dbReference type="InterPro" id="IPR001736">
    <property type="entry name" value="PLipase_D/transphosphatidylase"/>
</dbReference>
<dbReference type="PROSITE" id="PS50035">
    <property type="entry name" value="PLD"/>
    <property type="match status" value="2"/>
</dbReference>
<keyword evidence="4" id="KW-1003">Cell membrane</keyword>
<sequence>MSLIASISWAEIYLASEWMIRIVMLIVVPFRRSPEAAKGWLLFVFFLPWPALIVYFFIGRPAYPRWRRERFARLPVVFKVASDRVREVTARQEPDLPANLTQAATLIQNLGRFPSLDGNAAELLTDYDGSIDRLVADIDNARSHIHLLFYIFANDETGWKVISALTRATERGVTCRVLIDALGSRPWSANVVDALKAGGISVQLVLPVSLLRPKSARADLRNHRKIAVIDGEIGYVGSQNIVNADFNAGVTNQELVVRTVGPVVLELQAVFVADWFLETEEVLDNPTLFPEPRRAGNSVAQVLPSGPDYPEAGIGRLIEALVHGARKRVVMTTPYFIPSEPLLNALETAVLRGVEVHIVLSRPVDQVLVNLAQKSYYTELLEAGINIHLYRGKLLHAKNLSVDNRVSLIGSSNIDIRSFVLNSEVSLVLFDRETNRLLREEQERYFAASESLTLDAWKARPLYAKATENIARLMSPLL</sequence>
<keyword evidence="9 12" id="KW-1133">Transmembrane helix</keyword>
<dbReference type="CDD" id="cd09152">
    <property type="entry name" value="PLDc_EcCLS_like_1"/>
    <property type="match status" value="1"/>
</dbReference>
<dbReference type="GO" id="GO:0008808">
    <property type="term" value="F:cardiolipin synthase activity"/>
    <property type="evidence" value="ECO:0007669"/>
    <property type="project" value="UniProtKB-UniRule"/>
</dbReference>
<dbReference type="GO" id="GO:0005886">
    <property type="term" value="C:plasma membrane"/>
    <property type="evidence" value="ECO:0007669"/>
    <property type="project" value="UniProtKB-SubCell"/>
</dbReference>
<evidence type="ECO:0000259" key="13">
    <source>
        <dbReference type="PROSITE" id="PS50035"/>
    </source>
</evidence>
<dbReference type="EC" id="2.7.8.-" evidence="11"/>
<dbReference type="PANTHER" id="PTHR21248">
    <property type="entry name" value="CARDIOLIPIN SYNTHASE"/>
    <property type="match status" value="1"/>
</dbReference>
<protein>
    <recommendedName>
        <fullName evidence="11">Cardiolipin synthase</fullName>
        <ecNumber evidence="11">2.7.8.-</ecNumber>
    </recommendedName>
</protein>
<name>A0A931FN31_9HYPH</name>
<feature type="domain" description="PLD phosphodiesterase" evidence="13">
    <location>
        <begin position="391"/>
        <end position="418"/>
    </location>
</feature>
<keyword evidence="8" id="KW-0677">Repeat</keyword>
<comment type="subcellular location">
    <subcellularLocation>
        <location evidence="2">Cell membrane</location>
    </subcellularLocation>
    <subcellularLocation>
        <location evidence="3">Secreted</location>
    </subcellularLocation>
</comment>
<evidence type="ECO:0000256" key="5">
    <source>
        <dbReference type="ARBA" id="ARBA00022525"/>
    </source>
</evidence>
<evidence type="ECO:0000313" key="14">
    <source>
        <dbReference type="EMBL" id="MBF9233644.1"/>
    </source>
</evidence>
<dbReference type="Gene3D" id="3.30.870.10">
    <property type="entry name" value="Endonuclease Chain A"/>
    <property type="match status" value="2"/>
</dbReference>
<dbReference type="GO" id="GO:0032049">
    <property type="term" value="P:cardiolipin biosynthetic process"/>
    <property type="evidence" value="ECO:0007669"/>
    <property type="project" value="UniProtKB-UniRule"/>
</dbReference>
<evidence type="ECO:0000313" key="15">
    <source>
        <dbReference type="Proteomes" id="UP000599312"/>
    </source>
</evidence>
<feature type="transmembrane region" description="Helical" evidence="12">
    <location>
        <begin position="37"/>
        <end position="58"/>
    </location>
</feature>
<evidence type="ECO:0000256" key="4">
    <source>
        <dbReference type="ARBA" id="ARBA00022475"/>
    </source>
</evidence>
<feature type="domain" description="PLD phosphodiesterase" evidence="13">
    <location>
        <begin position="218"/>
        <end position="245"/>
    </location>
</feature>
<dbReference type="EMBL" id="JADQDO010000003">
    <property type="protein sequence ID" value="MBF9233644.1"/>
    <property type="molecule type" value="Genomic_DNA"/>
</dbReference>
<dbReference type="PANTHER" id="PTHR21248:SF22">
    <property type="entry name" value="PHOSPHOLIPASE D"/>
    <property type="match status" value="1"/>
</dbReference>
<organism evidence="14 15">
    <name type="scientific">Microvirga alba</name>
    <dbReference type="NCBI Taxonomy" id="2791025"/>
    <lineage>
        <taxon>Bacteria</taxon>
        <taxon>Pseudomonadati</taxon>
        <taxon>Pseudomonadota</taxon>
        <taxon>Alphaproteobacteria</taxon>
        <taxon>Hyphomicrobiales</taxon>
        <taxon>Methylobacteriaceae</taxon>
        <taxon>Microvirga</taxon>
    </lineage>
</organism>
<keyword evidence="10 12" id="KW-0472">Membrane</keyword>
<dbReference type="SMART" id="SM00155">
    <property type="entry name" value="PLDc"/>
    <property type="match status" value="2"/>
</dbReference>
<comment type="caution">
    <text evidence="14">The sequence shown here is derived from an EMBL/GenBank/DDBJ whole genome shotgun (WGS) entry which is preliminary data.</text>
</comment>